<comment type="catalytic activity">
    <reaction evidence="9 10 11">
        <text>2-[(2R,5Z)-2-carboxy-4-methylthiazol-5(2H)-ylidene]ethyl phosphate + 4-amino-2-methyl-5-(diphosphooxymethyl)pyrimidine + 2 H(+) = thiamine phosphate + CO2 + diphosphate</text>
        <dbReference type="Rhea" id="RHEA:47844"/>
        <dbReference type="ChEBI" id="CHEBI:15378"/>
        <dbReference type="ChEBI" id="CHEBI:16526"/>
        <dbReference type="ChEBI" id="CHEBI:33019"/>
        <dbReference type="ChEBI" id="CHEBI:37575"/>
        <dbReference type="ChEBI" id="CHEBI:57841"/>
        <dbReference type="ChEBI" id="CHEBI:62899"/>
        <dbReference type="EC" id="2.5.1.3"/>
    </reaction>
</comment>
<evidence type="ECO:0000256" key="12">
    <source>
        <dbReference type="RuleBase" id="RU004253"/>
    </source>
</evidence>
<comment type="pathway">
    <text evidence="2 10 12">Cofactor biosynthesis; thiamine diphosphate biosynthesis; thiamine phosphate from 4-amino-2-methyl-5-diphosphomethylpyrimidine and 4-methyl-5-(2-phosphoethyl)-thiazole: step 1/1.</text>
</comment>
<feature type="binding site" evidence="10">
    <location>
        <begin position="40"/>
        <end position="44"/>
    </location>
    <ligand>
        <name>4-amino-2-methyl-5-(diphosphooxymethyl)pyrimidine</name>
        <dbReference type="ChEBI" id="CHEBI:57841"/>
    </ligand>
</feature>
<evidence type="ECO:0000256" key="6">
    <source>
        <dbReference type="ARBA" id="ARBA00022977"/>
    </source>
</evidence>
<dbReference type="InterPro" id="IPR034291">
    <property type="entry name" value="TMP_synthase"/>
</dbReference>
<evidence type="ECO:0000256" key="4">
    <source>
        <dbReference type="ARBA" id="ARBA00022723"/>
    </source>
</evidence>
<dbReference type="GO" id="GO:0000287">
    <property type="term" value="F:magnesium ion binding"/>
    <property type="evidence" value="ECO:0007669"/>
    <property type="project" value="UniProtKB-UniRule"/>
</dbReference>
<keyword evidence="3 10" id="KW-0808">Transferase</keyword>
<evidence type="ECO:0000256" key="10">
    <source>
        <dbReference type="HAMAP-Rule" id="MF_00097"/>
    </source>
</evidence>
<feature type="binding site" evidence="10">
    <location>
        <position position="96"/>
    </location>
    <ligand>
        <name>Mg(2+)</name>
        <dbReference type="ChEBI" id="CHEBI:18420"/>
    </ligand>
</feature>
<dbReference type="InterPro" id="IPR013785">
    <property type="entry name" value="Aldolase_TIM"/>
</dbReference>
<organism evidence="14 15">
    <name type="scientific">Microbacterium oryzae</name>
    <dbReference type="NCBI Taxonomy" id="743009"/>
    <lineage>
        <taxon>Bacteria</taxon>
        <taxon>Bacillati</taxon>
        <taxon>Actinomycetota</taxon>
        <taxon>Actinomycetes</taxon>
        <taxon>Micrococcales</taxon>
        <taxon>Microbacteriaceae</taxon>
        <taxon>Microbacterium</taxon>
    </lineage>
</organism>
<reference evidence="14 15" key="1">
    <citation type="submission" date="2018-09" db="EMBL/GenBank/DDBJ databases">
        <title>Whole genome sequencing of Microbacterium oryzae strain MB-10T.</title>
        <authorList>
            <person name="Das S.K."/>
        </authorList>
    </citation>
    <scope>NUCLEOTIDE SEQUENCE [LARGE SCALE GENOMIC DNA]</scope>
    <source>
        <strain evidence="14 15">MB-10</strain>
    </source>
</reference>
<dbReference type="PANTHER" id="PTHR20857:SF15">
    <property type="entry name" value="THIAMINE-PHOSPHATE SYNTHASE"/>
    <property type="match status" value="1"/>
</dbReference>
<comment type="catalytic activity">
    <reaction evidence="8 10 11">
        <text>2-(2-carboxy-4-methylthiazol-5-yl)ethyl phosphate + 4-amino-2-methyl-5-(diphosphooxymethyl)pyrimidine + 2 H(+) = thiamine phosphate + CO2 + diphosphate</text>
        <dbReference type="Rhea" id="RHEA:47848"/>
        <dbReference type="ChEBI" id="CHEBI:15378"/>
        <dbReference type="ChEBI" id="CHEBI:16526"/>
        <dbReference type="ChEBI" id="CHEBI:33019"/>
        <dbReference type="ChEBI" id="CHEBI:37575"/>
        <dbReference type="ChEBI" id="CHEBI:57841"/>
        <dbReference type="ChEBI" id="CHEBI:62890"/>
        <dbReference type="EC" id="2.5.1.3"/>
    </reaction>
</comment>
<evidence type="ECO:0000313" key="14">
    <source>
        <dbReference type="EMBL" id="QGU26499.1"/>
    </source>
</evidence>
<dbReference type="RefSeq" id="WP_156240896.1">
    <property type="nucleotide sequence ID" value="NZ_CP032550.1"/>
</dbReference>
<dbReference type="EC" id="2.5.1.3" evidence="10"/>
<accession>A0A6I6DXX7</accession>
<feature type="binding site" evidence="10">
    <location>
        <position position="72"/>
    </location>
    <ligand>
        <name>Mg(2+)</name>
        <dbReference type="ChEBI" id="CHEBI:18420"/>
    </ligand>
</feature>
<dbReference type="EMBL" id="CP032550">
    <property type="protein sequence ID" value="QGU26499.1"/>
    <property type="molecule type" value="Genomic_DNA"/>
</dbReference>
<protein>
    <recommendedName>
        <fullName evidence="10">Thiamine-phosphate synthase</fullName>
        <shortName evidence="10">TP synthase</shortName>
        <shortName evidence="10">TPS</shortName>
        <ecNumber evidence="10">2.5.1.3</ecNumber>
    </recommendedName>
    <alternativeName>
        <fullName evidence="10">Thiamine-phosphate pyrophosphorylase</fullName>
        <shortName evidence="10">TMP pyrophosphorylase</shortName>
        <shortName evidence="10">TMP-PPase</shortName>
    </alternativeName>
</protein>
<dbReference type="GO" id="GO:0004789">
    <property type="term" value="F:thiamine-phosphate diphosphorylase activity"/>
    <property type="evidence" value="ECO:0007669"/>
    <property type="project" value="UniProtKB-UniRule"/>
</dbReference>
<evidence type="ECO:0000259" key="13">
    <source>
        <dbReference type="Pfam" id="PF02581"/>
    </source>
</evidence>
<keyword evidence="5 10" id="KW-0460">Magnesium</keyword>
<evidence type="ECO:0000313" key="15">
    <source>
        <dbReference type="Proteomes" id="UP000422989"/>
    </source>
</evidence>
<comment type="caution">
    <text evidence="10">Lacks conserved residue(s) required for the propagation of feature annotation.</text>
</comment>
<comment type="similarity">
    <text evidence="10 11">Belongs to the thiamine-phosphate synthase family.</text>
</comment>
<dbReference type="Gene3D" id="3.20.20.70">
    <property type="entry name" value="Aldolase class I"/>
    <property type="match status" value="1"/>
</dbReference>
<dbReference type="InterPro" id="IPR022998">
    <property type="entry name" value="ThiamineP_synth_TenI"/>
</dbReference>
<evidence type="ECO:0000256" key="1">
    <source>
        <dbReference type="ARBA" id="ARBA00003814"/>
    </source>
</evidence>
<dbReference type="InterPro" id="IPR036206">
    <property type="entry name" value="ThiamineP_synth_sf"/>
</dbReference>
<name>A0A6I6DXX7_9MICO</name>
<keyword evidence="15" id="KW-1185">Reference proteome</keyword>
<evidence type="ECO:0000256" key="7">
    <source>
        <dbReference type="ARBA" id="ARBA00047334"/>
    </source>
</evidence>
<dbReference type="NCBIfam" id="TIGR00693">
    <property type="entry name" value="thiE"/>
    <property type="match status" value="1"/>
</dbReference>
<evidence type="ECO:0000256" key="3">
    <source>
        <dbReference type="ARBA" id="ARBA00022679"/>
    </source>
</evidence>
<sequence length="223" mass="22397">MSARRPDLSVYLVADAATIGARSLVDVVAAAVDGGASTVQIRGKDLPAADLLALVEAAADQVRGRATLLVNDRVDVYLAARAAGAAVDGVHVGQSDLPVDRVRRLVGDGAIIGLSASLPAELEALRRLPAGTVDYLGVGAVRATPTKKDHPTPIGWEGFGSFARLAHEFPCVAIGGVGPGDAAAARRAGAAGIAVVRAICSAELPAAAAAALRSEWADAEAAA</sequence>
<dbReference type="GO" id="GO:0009229">
    <property type="term" value="P:thiamine diphosphate biosynthetic process"/>
    <property type="evidence" value="ECO:0007669"/>
    <property type="project" value="UniProtKB-UniRule"/>
</dbReference>
<proteinExistence type="inferred from homology"/>
<comment type="function">
    <text evidence="1 10">Condenses 4-methyl-5-(beta-hydroxyethyl)thiazole monophosphate (THZ-P) and 2-methyl-4-amino-5-hydroxymethyl pyrimidine pyrophosphate (HMP-PP) to form thiamine monophosphate (TMP).</text>
</comment>
<evidence type="ECO:0000256" key="9">
    <source>
        <dbReference type="ARBA" id="ARBA00047883"/>
    </source>
</evidence>
<dbReference type="AlphaFoldDB" id="A0A6I6DXX7"/>
<feature type="binding site" evidence="10">
    <location>
        <position position="115"/>
    </location>
    <ligand>
        <name>4-amino-2-methyl-5-(diphosphooxymethyl)pyrimidine</name>
        <dbReference type="ChEBI" id="CHEBI:57841"/>
    </ligand>
</feature>
<dbReference type="Pfam" id="PF02581">
    <property type="entry name" value="TMP-TENI"/>
    <property type="match status" value="1"/>
</dbReference>
<keyword evidence="6 10" id="KW-0784">Thiamine biosynthesis</keyword>
<dbReference type="UniPathway" id="UPA00060">
    <property type="reaction ID" value="UER00141"/>
</dbReference>
<dbReference type="OrthoDB" id="3243336at2"/>
<feature type="binding site" evidence="10">
    <location>
        <begin position="144"/>
        <end position="146"/>
    </location>
    <ligand>
        <name>2-[(2R,5Z)-2-carboxy-4-methylthiazol-5(2H)-ylidene]ethyl phosphate</name>
        <dbReference type="ChEBI" id="CHEBI:62899"/>
    </ligand>
</feature>
<evidence type="ECO:0000256" key="2">
    <source>
        <dbReference type="ARBA" id="ARBA00005165"/>
    </source>
</evidence>
<dbReference type="HAMAP" id="MF_00097">
    <property type="entry name" value="TMP_synthase"/>
    <property type="match status" value="1"/>
</dbReference>
<evidence type="ECO:0000256" key="11">
    <source>
        <dbReference type="RuleBase" id="RU003826"/>
    </source>
</evidence>
<comment type="catalytic activity">
    <reaction evidence="7 10 11">
        <text>4-methyl-5-(2-phosphooxyethyl)-thiazole + 4-amino-2-methyl-5-(diphosphooxymethyl)pyrimidine + H(+) = thiamine phosphate + diphosphate</text>
        <dbReference type="Rhea" id="RHEA:22328"/>
        <dbReference type="ChEBI" id="CHEBI:15378"/>
        <dbReference type="ChEBI" id="CHEBI:33019"/>
        <dbReference type="ChEBI" id="CHEBI:37575"/>
        <dbReference type="ChEBI" id="CHEBI:57841"/>
        <dbReference type="ChEBI" id="CHEBI:58296"/>
        <dbReference type="EC" id="2.5.1.3"/>
    </reaction>
</comment>
<feature type="binding site" evidence="10">
    <location>
        <position position="176"/>
    </location>
    <ligand>
        <name>2-[(2R,5Z)-2-carboxy-4-methylthiazol-5(2H)-ylidene]ethyl phosphate</name>
        <dbReference type="ChEBI" id="CHEBI:62899"/>
    </ligand>
</feature>
<evidence type="ECO:0000256" key="5">
    <source>
        <dbReference type="ARBA" id="ARBA00022842"/>
    </source>
</evidence>
<comment type="cofactor">
    <cofactor evidence="10">
        <name>Mg(2+)</name>
        <dbReference type="ChEBI" id="CHEBI:18420"/>
    </cofactor>
    <text evidence="10">Binds 1 Mg(2+) ion per subunit.</text>
</comment>
<dbReference type="PANTHER" id="PTHR20857">
    <property type="entry name" value="THIAMINE-PHOSPHATE PYROPHOSPHORYLASE"/>
    <property type="match status" value="1"/>
</dbReference>
<dbReference type="SUPFAM" id="SSF51391">
    <property type="entry name" value="Thiamin phosphate synthase"/>
    <property type="match status" value="1"/>
</dbReference>
<dbReference type="KEGG" id="moj:D7D94_01445"/>
<dbReference type="GO" id="GO:0005737">
    <property type="term" value="C:cytoplasm"/>
    <property type="evidence" value="ECO:0007669"/>
    <property type="project" value="TreeGrafter"/>
</dbReference>
<gene>
    <name evidence="10 14" type="primary">thiE</name>
    <name evidence="14" type="ORF">D7D94_01445</name>
</gene>
<dbReference type="CDD" id="cd00564">
    <property type="entry name" value="TMP_TenI"/>
    <property type="match status" value="1"/>
</dbReference>
<keyword evidence="4 10" id="KW-0479">Metal-binding</keyword>
<feature type="domain" description="Thiamine phosphate synthase/TenI" evidence="13">
    <location>
        <begin position="10"/>
        <end position="199"/>
    </location>
</feature>
<dbReference type="GO" id="GO:0009228">
    <property type="term" value="P:thiamine biosynthetic process"/>
    <property type="evidence" value="ECO:0007669"/>
    <property type="project" value="UniProtKB-KW"/>
</dbReference>
<evidence type="ECO:0000256" key="8">
    <source>
        <dbReference type="ARBA" id="ARBA00047851"/>
    </source>
</evidence>
<feature type="binding site" evidence="10">
    <location>
        <position position="71"/>
    </location>
    <ligand>
        <name>4-amino-2-methyl-5-(diphosphooxymethyl)pyrimidine</name>
        <dbReference type="ChEBI" id="CHEBI:57841"/>
    </ligand>
</feature>
<feature type="binding site" evidence="10">
    <location>
        <position position="147"/>
    </location>
    <ligand>
        <name>4-amino-2-methyl-5-(diphosphooxymethyl)pyrimidine</name>
        <dbReference type="ChEBI" id="CHEBI:57841"/>
    </ligand>
</feature>
<dbReference type="Proteomes" id="UP000422989">
    <property type="component" value="Chromosome"/>
</dbReference>